<feature type="domain" description="Putative T7SS secretion signal" evidence="2">
    <location>
        <begin position="4"/>
        <end position="176"/>
    </location>
</feature>
<feature type="compositionally biased region" description="Low complexity" evidence="1">
    <location>
        <begin position="192"/>
        <end position="202"/>
    </location>
</feature>
<accession>A0A512PI62</accession>
<dbReference type="OrthoDB" id="3748032at2"/>
<protein>
    <recommendedName>
        <fullName evidence="2">Putative T7SS secretion signal domain-containing protein</fullName>
    </recommendedName>
</protein>
<keyword evidence="4" id="KW-1185">Reference proteome</keyword>
<dbReference type="Pfam" id="PF21725">
    <property type="entry name" value="T7SS_signal"/>
    <property type="match status" value="1"/>
</dbReference>
<evidence type="ECO:0000313" key="4">
    <source>
        <dbReference type="Proteomes" id="UP000321798"/>
    </source>
</evidence>
<sequence>MTAPSEAELGTTDDPTALVPGSAGDIRGVAQTLRSWATRLADTGDQLRLLRAPTWTGEAADAFWAAFERVPAQWLTAADLLTEAAAALDSHADVITTTQSRAQDAIDTWMQAETLTAQSRAAHQAALAQYAQHGGIHPTYLDGGGATRQEAREILAGARQSLDTSGDEAVLALTRAGGGTYSTSGAEGPGTEGSWSWGSTTSDQWKSQWGKNGWAGLSGAPALGLSAVIASVHGSAWVWRAQGAFTTPAGGADGAFYGNGAVSALSADATGSVSWAAAKGFQAKLDAEANLVNAEGTVGYHNDYSDAHLSGTAQVGAYGQGEVTVTTDGVEAGGEVLAGARVSGVAEASVGGVGITGGVEGWAGAGAGAGATFTMEDGRWHIGANAGLAWGLGGSASVGIVIDPAEMVETGQALADEMATWW</sequence>
<dbReference type="RefSeq" id="WP_146954667.1">
    <property type="nucleotide sequence ID" value="NZ_BAABBJ010000013.1"/>
</dbReference>
<feature type="region of interest" description="Disordered" evidence="1">
    <location>
        <begin position="1"/>
        <end position="21"/>
    </location>
</feature>
<dbReference type="Proteomes" id="UP000321798">
    <property type="component" value="Unassembled WGS sequence"/>
</dbReference>
<dbReference type="InterPro" id="IPR036689">
    <property type="entry name" value="ESAT-6-like_sf"/>
</dbReference>
<comment type="caution">
    <text evidence="3">The sequence shown here is derived from an EMBL/GenBank/DDBJ whole genome shotgun (WGS) entry which is preliminary data.</text>
</comment>
<name>A0A512PI62_9CELL</name>
<dbReference type="InterPro" id="IPR049082">
    <property type="entry name" value="T7SS_signal"/>
</dbReference>
<dbReference type="EMBL" id="BKAL01000017">
    <property type="protein sequence ID" value="GEP70898.1"/>
    <property type="molecule type" value="Genomic_DNA"/>
</dbReference>
<evidence type="ECO:0000313" key="3">
    <source>
        <dbReference type="EMBL" id="GEP70898.1"/>
    </source>
</evidence>
<evidence type="ECO:0000256" key="1">
    <source>
        <dbReference type="SAM" id="MobiDB-lite"/>
    </source>
</evidence>
<dbReference type="SUPFAM" id="SSF140453">
    <property type="entry name" value="EsxAB dimer-like"/>
    <property type="match status" value="1"/>
</dbReference>
<reference evidence="3 4" key="1">
    <citation type="submission" date="2019-07" db="EMBL/GenBank/DDBJ databases">
        <title>Whole genome shotgun sequence of Cellulomonas soli NBRC 109434.</title>
        <authorList>
            <person name="Hosoyama A."/>
            <person name="Uohara A."/>
            <person name="Ohji S."/>
            <person name="Ichikawa N."/>
        </authorList>
    </citation>
    <scope>NUCLEOTIDE SEQUENCE [LARGE SCALE GENOMIC DNA]</scope>
    <source>
        <strain evidence="3 4">NBRC 109434</strain>
    </source>
</reference>
<organism evidence="3 4">
    <name type="scientific">Cellulomonas soli</name>
    <dbReference type="NCBI Taxonomy" id="931535"/>
    <lineage>
        <taxon>Bacteria</taxon>
        <taxon>Bacillati</taxon>
        <taxon>Actinomycetota</taxon>
        <taxon>Actinomycetes</taxon>
        <taxon>Micrococcales</taxon>
        <taxon>Cellulomonadaceae</taxon>
        <taxon>Cellulomonas</taxon>
    </lineage>
</organism>
<feature type="region of interest" description="Disordered" evidence="1">
    <location>
        <begin position="181"/>
        <end position="202"/>
    </location>
</feature>
<gene>
    <name evidence="3" type="ORF">CSO01_36130</name>
</gene>
<dbReference type="Gene3D" id="1.10.287.1060">
    <property type="entry name" value="ESAT-6-like"/>
    <property type="match status" value="1"/>
</dbReference>
<dbReference type="AlphaFoldDB" id="A0A512PI62"/>
<proteinExistence type="predicted"/>
<evidence type="ECO:0000259" key="2">
    <source>
        <dbReference type="Pfam" id="PF21725"/>
    </source>
</evidence>